<evidence type="ECO:0000313" key="3">
    <source>
        <dbReference type="EMBL" id="KZT41585.1"/>
    </source>
</evidence>
<dbReference type="InterPro" id="IPR023210">
    <property type="entry name" value="NADP_OxRdtase_dom"/>
</dbReference>
<keyword evidence="4" id="KW-1185">Reference proteome</keyword>
<keyword evidence="1" id="KW-0521">NADP</keyword>
<dbReference type="STRING" id="1314776.A0A166GDY2"/>
<dbReference type="PANTHER" id="PTHR43364:SF9">
    <property type="entry name" value="OXIDOREDUCTASE"/>
    <property type="match status" value="1"/>
</dbReference>
<dbReference type="Proteomes" id="UP000076798">
    <property type="component" value="Unassembled WGS sequence"/>
</dbReference>
<evidence type="ECO:0000256" key="1">
    <source>
        <dbReference type="ARBA" id="ARBA00022857"/>
    </source>
</evidence>
<dbReference type="SUPFAM" id="SSF51430">
    <property type="entry name" value="NAD(P)-linked oxidoreductase"/>
    <property type="match status" value="1"/>
</dbReference>
<dbReference type="InterPro" id="IPR036812">
    <property type="entry name" value="NAD(P)_OxRdtase_dom_sf"/>
</dbReference>
<dbReference type="OrthoDB" id="48988at2759"/>
<dbReference type="Gene3D" id="3.20.20.100">
    <property type="entry name" value="NADP-dependent oxidoreductase domain"/>
    <property type="match status" value="1"/>
</dbReference>
<organism evidence="3 4">
    <name type="scientific">Sistotremastrum suecicum HHB10207 ss-3</name>
    <dbReference type="NCBI Taxonomy" id="1314776"/>
    <lineage>
        <taxon>Eukaryota</taxon>
        <taxon>Fungi</taxon>
        <taxon>Dikarya</taxon>
        <taxon>Basidiomycota</taxon>
        <taxon>Agaricomycotina</taxon>
        <taxon>Agaricomycetes</taxon>
        <taxon>Sistotremastrales</taxon>
        <taxon>Sistotremastraceae</taxon>
        <taxon>Sistotremastrum</taxon>
    </lineage>
</organism>
<feature type="domain" description="NADP-dependent oxidoreductase" evidence="2">
    <location>
        <begin position="30"/>
        <end position="189"/>
    </location>
</feature>
<dbReference type="PANTHER" id="PTHR43364">
    <property type="entry name" value="NADH-SPECIFIC METHYLGLYOXAL REDUCTASE-RELATED"/>
    <property type="match status" value="1"/>
</dbReference>
<dbReference type="Pfam" id="PF00248">
    <property type="entry name" value="Aldo_ket_red"/>
    <property type="match status" value="1"/>
</dbReference>
<accession>A0A166GDY2</accession>
<dbReference type="InterPro" id="IPR050523">
    <property type="entry name" value="AKR_Detox_Biosynth"/>
</dbReference>
<evidence type="ECO:0000259" key="2">
    <source>
        <dbReference type="Pfam" id="PF00248"/>
    </source>
</evidence>
<proteinExistence type="predicted"/>
<protein>
    <submittedName>
        <fullName evidence="3">Aldo/keto reductase</fullName>
    </submittedName>
</protein>
<dbReference type="EMBL" id="KV428020">
    <property type="protein sequence ID" value="KZT41585.1"/>
    <property type="molecule type" value="Genomic_DNA"/>
</dbReference>
<gene>
    <name evidence="3" type="ORF">SISSUDRAFT_1059314</name>
</gene>
<sequence>MSTPSVVSDVKPKVQYRRLGKCGLRVSVPILGAMSFGDPRWASWVIEEDKALEVLKAAWDRGINTIDTANHYSNGVSEEIVGKFLRKYDIPRHKIIILTKCFFPVPDDPEMHAWEHPELQQTRDYVNQAGLSRQGIFNQVEVSLQRLGTDYIDLLQVHRYNFDTTPEETMEAFHDLIKAGKIRYIGASSM</sequence>
<evidence type="ECO:0000313" key="4">
    <source>
        <dbReference type="Proteomes" id="UP000076798"/>
    </source>
</evidence>
<reference evidence="3 4" key="1">
    <citation type="journal article" date="2016" name="Mol. Biol. Evol.">
        <title>Comparative Genomics of Early-Diverging Mushroom-Forming Fungi Provides Insights into the Origins of Lignocellulose Decay Capabilities.</title>
        <authorList>
            <person name="Nagy L.G."/>
            <person name="Riley R."/>
            <person name="Tritt A."/>
            <person name="Adam C."/>
            <person name="Daum C."/>
            <person name="Floudas D."/>
            <person name="Sun H."/>
            <person name="Yadav J.S."/>
            <person name="Pangilinan J."/>
            <person name="Larsson K.H."/>
            <person name="Matsuura K."/>
            <person name="Barry K."/>
            <person name="Labutti K."/>
            <person name="Kuo R."/>
            <person name="Ohm R.A."/>
            <person name="Bhattacharya S.S."/>
            <person name="Shirouzu T."/>
            <person name="Yoshinaga Y."/>
            <person name="Martin F.M."/>
            <person name="Grigoriev I.V."/>
            <person name="Hibbett D.S."/>
        </authorList>
    </citation>
    <scope>NUCLEOTIDE SEQUENCE [LARGE SCALE GENOMIC DNA]</scope>
    <source>
        <strain evidence="3 4">HHB10207 ss-3</strain>
    </source>
</reference>
<dbReference type="AlphaFoldDB" id="A0A166GDY2"/>
<name>A0A166GDY2_9AGAM</name>